<sequence length="467" mass="50813">MEDAADTDAMVEAYEASLYADKTPEEVAAIKARKKHTTTVAVCKAMLQQETWLSDPSVSEREIYLCYATALESLHRRYEAIEVLETAIEEYFPDDPVLLLGLGRLVFKAGDYDAALQHCLAVCEIFLANRDACDVSTAADAFHLAGWVKIHGDDHTEAYRIWSQGSQAIPTCPVLGRQHRKRTCWDEAPVEVLAPGLVGEGATAPFDVEGFEAADTPAMAIFAPETQHQQLVFRSKAPLLTATECSNVLALVEKYHVEARSGVWGTVRHSSVKTTDVAVEDIPGLRPWLQTLLTSRVYPFLAQCFPILADGSTMIDPATQRSRCRVHDAFIVRYDAERDGSLSLPEHNDTSVTSCVVTLNDNFTGGGTWFEALDQVVDAGVGQAVAFAGPLRHAGYPISKGTRMILVLFLYVHEFAYGKYLENYVGGGVAAAGTTPSGDAPGGFVVYNQTVELVNTLNQGSTLDLTA</sequence>
<comment type="similarity">
    <text evidence="1">Belongs to the iron/ascorbate-dependent oxidoreductase family.</text>
</comment>
<dbReference type="AlphaFoldDB" id="A0A1V9ZB12"/>
<evidence type="ECO:0000256" key="1">
    <source>
        <dbReference type="RuleBase" id="RU003682"/>
    </source>
</evidence>
<dbReference type="InterPro" id="IPR011990">
    <property type="entry name" value="TPR-like_helical_dom_sf"/>
</dbReference>
<reference evidence="3 4" key="1">
    <citation type="journal article" date="2014" name="Genome Biol. Evol.">
        <title>The secreted proteins of Achlya hypogyna and Thraustotheca clavata identify the ancestral oomycete secretome and reveal gene acquisitions by horizontal gene transfer.</title>
        <authorList>
            <person name="Misner I."/>
            <person name="Blouin N."/>
            <person name="Leonard G."/>
            <person name="Richards T.A."/>
            <person name="Lane C.E."/>
        </authorList>
    </citation>
    <scope>NUCLEOTIDE SEQUENCE [LARGE SCALE GENOMIC DNA]</scope>
    <source>
        <strain evidence="3 4">ATCC 48635</strain>
    </source>
</reference>
<dbReference type="OrthoDB" id="69177at2759"/>
<dbReference type="SUPFAM" id="SSF48452">
    <property type="entry name" value="TPR-like"/>
    <property type="match status" value="1"/>
</dbReference>
<evidence type="ECO:0000313" key="4">
    <source>
        <dbReference type="Proteomes" id="UP000243579"/>
    </source>
</evidence>
<keyword evidence="1" id="KW-0408">Iron</keyword>
<dbReference type="Gene3D" id="1.25.40.10">
    <property type="entry name" value="Tetratricopeptide repeat domain"/>
    <property type="match status" value="1"/>
</dbReference>
<gene>
    <name evidence="3" type="ORF">ACHHYP_00249</name>
</gene>
<evidence type="ECO:0000313" key="3">
    <source>
        <dbReference type="EMBL" id="OQR95184.1"/>
    </source>
</evidence>
<comment type="caution">
    <text evidence="3">The sequence shown here is derived from an EMBL/GenBank/DDBJ whole genome shotgun (WGS) entry which is preliminary data.</text>
</comment>
<proteinExistence type="inferred from homology"/>
<keyword evidence="1" id="KW-0560">Oxidoreductase</keyword>
<dbReference type="STRING" id="1202772.A0A1V9ZB12"/>
<evidence type="ECO:0000259" key="2">
    <source>
        <dbReference type="PROSITE" id="PS51471"/>
    </source>
</evidence>
<keyword evidence="1" id="KW-0479">Metal-binding</keyword>
<feature type="domain" description="Fe2OG dioxygenase" evidence="2">
    <location>
        <begin position="325"/>
        <end position="412"/>
    </location>
</feature>
<dbReference type="Gene3D" id="2.60.120.620">
    <property type="entry name" value="q2cbj1_9rhob like domain"/>
    <property type="match status" value="1"/>
</dbReference>
<dbReference type="Proteomes" id="UP000243579">
    <property type="component" value="Unassembled WGS sequence"/>
</dbReference>
<dbReference type="GO" id="GO:0016491">
    <property type="term" value="F:oxidoreductase activity"/>
    <property type="evidence" value="ECO:0007669"/>
    <property type="project" value="UniProtKB-KW"/>
</dbReference>
<name>A0A1V9ZB12_ACHHY</name>
<protein>
    <recommendedName>
        <fullName evidence="2">Fe2OG dioxygenase domain-containing protein</fullName>
    </recommendedName>
</protein>
<dbReference type="InterPro" id="IPR005123">
    <property type="entry name" value="Oxoglu/Fe-dep_dioxygenase_dom"/>
</dbReference>
<dbReference type="GO" id="GO:0046872">
    <property type="term" value="F:metal ion binding"/>
    <property type="evidence" value="ECO:0007669"/>
    <property type="project" value="UniProtKB-KW"/>
</dbReference>
<organism evidence="3 4">
    <name type="scientific">Achlya hypogyna</name>
    <name type="common">Oomycete</name>
    <name type="synonym">Protoachlya hypogyna</name>
    <dbReference type="NCBI Taxonomy" id="1202772"/>
    <lineage>
        <taxon>Eukaryota</taxon>
        <taxon>Sar</taxon>
        <taxon>Stramenopiles</taxon>
        <taxon>Oomycota</taxon>
        <taxon>Saprolegniomycetes</taxon>
        <taxon>Saprolegniales</taxon>
        <taxon>Achlyaceae</taxon>
        <taxon>Achlya</taxon>
    </lineage>
</organism>
<keyword evidence="4" id="KW-1185">Reference proteome</keyword>
<dbReference type="PROSITE" id="PS51471">
    <property type="entry name" value="FE2OG_OXY"/>
    <property type="match status" value="1"/>
</dbReference>
<accession>A0A1V9ZB12</accession>
<dbReference type="EMBL" id="JNBR01000333">
    <property type="protein sequence ID" value="OQR95184.1"/>
    <property type="molecule type" value="Genomic_DNA"/>
</dbReference>